<evidence type="ECO:0000256" key="2">
    <source>
        <dbReference type="SAM" id="Phobius"/>
    </source>
</evidence>
<dbReference type="AlphaFoldDB" id="A0A9J6CXQ9"/>
<feature type="transmembrane region" description="Helical" evidence="2">
    <location>
        <begin position="131"/>
        <end position="151"/>
    </location>
</feature>
<keyword evidence="2" id="KW-0472">Membrane</keyword>
<keyword evidence="4" id="KW-1185">Reference proteome</keyword>
<dbReference type="EMBL" id="JABSTU010004967">
    <property type="protein sequence ID" value="KAH7950681.1"/>
    <property type="molecule type" value="Genomic_DNA"/>
</dbReference>
<feature type="region of interest" description="Disordered" evidence="1">
    <location>
        <begin position="1"/>
        <end position="42"/>
    </location>
</feature>
<keyword evidence="2" id="KW-0812">Transmembrane</keyword>
<feature type="region of interest" description="Disordered" evidence="1">
    <location>
        <begin position="238"/>
        <end position="282"/>
    </location>
</feature>
<name>A0A9J6CXQ9_RHIMP</name>
<reference evidence="3" key="1">
    <citation type="journal article" date="2020" name="Cell">
        <title>Large-Scale Comparative Analyses of Tick Genomes Elucidate Their Genetic Diversity and Vector Capacities.</title>
        <authorList>
            <consortium name="Tick Genome and Microbiome Consortium (TIGMIC)"/>
            <person name="Jia N."/>
            <person name="Wang J."/>
            <person name="Shi W."/>
            <person name="Du L."/>
            <person name="Sun Y."/>
            <person name="Zhan W."/>
            <person name="Jiang J.F."/>
            <person name="Wang Q."/>
            <person name="Zhang B."/>
            <person name="Ji P."/>
            <person name="Bell-Sakyi L."/>
            <person name="Cui X.M."/>
            <person name="Yuan T.T."/>
            <person name="Jiang B.G."/>
            <person name="Yang W.F."/>
            <person name="Lam T.T."/>
            <person name="Chang Q.C."/>
            <person name="Ding S.J."/>
            <person name="Wang X.J."/>
            <person name="Zhu J.G."/>
            <person name="Ruan X.D."/>
            <person name="Zhao L."/>
            <person name="Wei J.T."/>
            <person name="Ye R.Z."/>
            <person name="Que T.C."/>
            <person name="Du C.H."/>
            <person name="Zhou Y.H."/>
            <person name="Cheng J.X."/>
            <person name="Dai P.F."/>
            <person name="Guo W.B."/>
            <person name="Han X.H."/>
            <person name="Huang E.J."/>
            <person name="Li L.F."/>
            <person name="Wei W."/>
            <person name="Gao Y.C."/>
            <person name="Liu J.Z."/>
            <person name="Shao H.Z."/>
            <person name="Wang X."/>
            <person name="Wang C.C."/>
            <person name="Yang T.C."/>
            <person name="Huo Q.B."/>
            <person name="Li W."/>
            <person name="Chen H.Y."/>
            <person name="Chen S.E."/>
            <person name="Zhou L.G."/>
            <person name="Ni X.B."/>
            <person name="Tian J.H."/>
            <person name="Sheng Y."/>
            <person name="Liu T."/>
            <person name="Pan Y.S."/>
            <person name="Xia L.Y."/>
            <person name="Li J."/>
            <person name="Zhao F."/>
            <person name="Cao W.C."/>
        </authorList>
    </citation>
    <scope>NUCLEOTIDE SEQUENCE</scope>
    <source>
        <strain evidence="3">Rmic-2018</strain>
    </source>
</reference>
<protein>
    <submittedName>
        <fullName evidence="3">Uncharacterized protein</fullName>
    </submittedName>
</protein>
<reference evidence="3" key="2">
    <citation type="submission" date="2021-09" db="EMBL/GenBank/DDBJ databases">
        <authorList>
            <person name="Jia N."/>
            <person name="Wang J."/>
            <person name="Shi W."/>
            <person name="Du L."/>
            <person name="Sun Y."/>
            <person name="Zhan W."/>
            <person name="Jiang J."/>
            <person name="Wang Q."/>
            <person name="Zhang B."/>
            <person name="Ji P."/>
            <person name="Sakyi L.B."/>
            <person name="Cui X."/>
            <person name="Yuan T."/>
            <person name="Jiang B."/>
            <person name="Yang W."/>
            <person name="Lam T.T.-Y."/>
            <person name="Chang Q."/>
            <person name="Ding S."/>
            <person name="Wang X."/>
            <person name="Zhu J."/>
            <person name="Ruan X."/>
            <person name="Zhao L."/>
            <person name="Wei J."/>
            <person name="Que T."/>
            <person name="Du C."/>
            <person name="Cheng J."/>
            <person name="Dai P."/>
            <person name="Han X."/>
            <person name="Huang E."/>
            <person name="Gao Y."/>
            <person name="Liu J."/>
            <person name="Shao H."/>
            <person name="Ye R."/>
            <person name="Li L."/>
            <person name="Wei W."/>
            <person name="Wang X."/>
            <person name="Wang C."/>
            <person name="Huo Q."/>
            <person name="Li W."/>
            <person name="Guo W."/>
            <person name="Chen H."/>
            <person name="Chen S."/>
            <person name="Zhou L."/>
            <person name="Zhou L."/>
            <person name="Ni X."/>
            <person name="Tian J."/>
            <person name="Zhou Y."/>
            <person name="Sheng Y."/>
            <person name="Liu T."/>
            <person name="Pan Y."/>
            <person name="Xia L."/>
            <person name="Li J."/>
            <person name="Zhao F."/>
            <person name="Cao W."/>
        </authorList>
    </citation>
    <scope>NUCLEOTIDE SEQUENCE</scope>
    <source>
        <strain evidence="3">Rmic-2018</strain>
        <tissue evidence="3">Larvae</tissue>
    </source>
</reference>
<dbReference type="Proteomes" id="UP000821866">
    <property type="component" value="Unassembled WGS sequence"/>
</dbReference>
<organism evidence="3 4">
    <name type="scientific">Rhipicephalus microplus</name>
    <name type="common">Cattle tick</name>
    <name type="synonym">Boophilus microplus</name>
    <dbReference type="NCBI Taxonomy" id="6941"/>
    <lineage>
        <taxon>Eukaryota</taxon>
        <taxon>Metazoa</taxon>
        <taxon>Ecdysozoa</taxon>
        <taxon>Arthropoda</taxon>
        <taxon>Chelicerata</taxon>
        <taxon>Arachnida</taxon>
        <taxon>Acari</taxon>
        <taxon>Parasitiformes</taxon>
        <taxon>Ixodida</taxon>
        <taxon>Ixodoidea</taxon>
        <taxon>Ixodidae</taxon>
        <taxon>Rhipicephalinae</taxon>
        <taxon>Rhipicephalus</taxon>
        <taxon>Boophilus</taxon>
    </lineage>
</organism>
<evidence type="ECO:0000313" key="4">
    <source>
        <dbReference type="Proteomes" id="UP000821866"/>
    </source>
</evidence>
<sequence length="282" mass="30324">MDLVTHYDGQQPRRSSFQWTPDQAPSLPPNVIQKTQSKPGISVDSSQLPQYILVTPSGEAQPQQLVQSSFQDEDAWAGTNWLPPQPAAPLAAPFLEPRAKPFDHFLGKSRPSTPSELQTSLMRWIATAKTVCLTFLVLCVLALCVLIFSMVGELPAITASSVGKGAIGRLRIPTGVFKEKPVTSDLPTSVQNTELKSEESLAVALGRGDSMGDAQQRFLGTCAVCRFATRHAIGDASLEGHRHVSTPGSGRGGVMRNAETATAKLQTRARQSSSSTSEESRN</sequence>
<evidence type="ECO:0000256" key="1">
    <source>
        <dbReference type="SAM" id="MobiDB-lite"/>
    </source>
</evidence>
<feature type="compositionally biased region" description="Polar residues" evidence="1">
    <location>
        <begin position="259"/>
        <end position="271"/>
    </location>
</feature>
<comment type="caution">
    <text evidence="3">The sequence shown here is derived from an EMBL/GenBank/DDBJ whole genome shotgun (WGS) entry which is preliminary data.</text>
</comment>
<evidence type="ECO:0000313" key="3">
    <source>
        <dbReference type="EMBL" id="KAH7950681.1"/>
    </source>
</evidence>
<feature type="compositionally biased region" description="Polar residues" evidence="1">
    <location>
        <begin position="12"/>
        <end position="23"/>
    </location>
</feature>
<gene>
    <name evidence="3" type="ORF">HPB51_028291</name>
</gene>
<feature type="compositionally biased region" description="Low complexity" evidence="1">
    <location>
        <begin position="272"/>
        <end position="282"/>
    </location>
</feature>
<keyword evidence="2" id="KW-1133">Transmembrane helix</keyword>
<feature type="compositionally biased region" description="Polar residues" evidence="1">
    <location>
        <begin position="32"/>
        <end position="42"/>
    </location>
</feature>
<proteinExistence type="predicted"/>
<accession>A0A9J6CXQ9</accession>